<feature type="region of interest" description="Disordered" evidence="2">
    <location>
        <begin position="239"/>
        <end position="273"/>
    </location>
</feature>
<evidence type="ECO:0000313" key="4">
    <source>
        <dbReference type="EMBL" id="CAX82502.1"/>
    </source>
</evidence>
<organism evidence="4">
    <name type="scientific">Schistosoma japonicum</name>
    <name type="common">Blood fluke</name>
    <dbReference type="NCBI Taxonomy" id="6182"/>
    <lineage>
        <taxon>Eukaryota</taxon>
        <taxon>Metazoa</taxon>
        <taxon>Spiralia</taxon>
        <taxon>Lophotrochozoa</taxon>
        <taxon>Platyhelminthes</taxon>
        <taxon>Trematoda</taxon>
        <taxon>Digenea</taxon>
        <taxon>Strigeidida</taxon>
        <taxon>Schistosomatoidea</taxon>
        <taxon>Schistosomatidae</taxon>
        <taxon>Schistosoma</taxon>
    </lineage>
</organism>
<proteinExistence type="evidence at transcript level"/>
<keyword evidence="3" id="KW-0732">Signal</keyword>
<evidence type="ECO:0000256" key="2">
    <source>
        <dbReference type="SAM" id="MobiDB-lite"/>
    </source>
</evidence>
<feature type="signal peptide" evidence="3">
    <location>
        <begin position="1"/>
        <end position="18"/>
    </location>
</feature>
<name>C7TY26_SCHJA</name>
<keyword evidence="1" id="KW-0175">Coiled coil</keyword>
<feature type="chain" id="PRO_5002984158" evidence="3">
    <location>
        <begin position="19"/>
        <end position="273"/>
    </location>
</feature>
<sequence>MNIALALLFILQLHSIQLQPISGEEKTFTKMLANCDEFLITLNRITQLKSDIDEFAKKIREIRNQMRNHNAAPNTFDEVTKIIETLQNAKNSFEMLTPFKTKIKTSIDELDKMRMLKRDFVHSWKSFPWHNIFPKYLEDAIEDLEMVIKISLPPSDSTLLVHMYKTEWELKQAELELNKMKIWQSTFTPLLDQQRREKLRRSRFESSRKNLHRIDSLHRTTQPNWAMEQQVKAMEQQVKRNHRHSGSETLRKKRRRIDSLHRTTQPNWLIPKV</sequence>
<evidence type="ECO:0000256" key="3">
    <source>
        <dbReference type="SAM" id="SignalP"/>
    </source>
</evidence>
<reference evidence="4" key="1">
    <citation type="journal article" date="2009" name="Nature">
        <title>The Schistosoma japonicum genome reveals features of host-parasite interplay.</title>
        <authorList>
            <person name="Liu F."/>
            <person name="Zhou Y."/>
            <person name="Wang Z.Q."/>
            <person name="Lu G."/>
            <person name="Zheng H."/>
            <person name="Brindley P.J."/>
            <person name="McManus D.P."/>
            <person name="Blair D."/>
            <person name="Zhang Q.H."/>
            <person name="Zhong Y."/>
            <person name="Wang S."/>
            <person name="Han Z.G."/>
            <person name="Chen Z."/>
        </authorList>
    </citation>
    <scope>NUCLEOTIDE SEQUENCE</scope>
    <source>
        <strain evidence="4">Anhui</strain>
    </source>
</reference>
<dbReference type="EMBL" id="FN326778">
    <property type="protein sequence ID" value="CAX82502.1"/>
    <property type="molecule type" value="mRNA"/>
</dbReference>
<accession>C7TY26</accession>
<feature type="coiled-coil region" evidence="1">
    <location>
        <begin position="45"/>
        <end position="72"/>
    </location>
</feature>
<evidence type="ECO:0000256" key="1">
    <source>
        <dbReference type="SAM" id="Coils"/>
    </source>
</evidence>
<protein>
    <submittedName>
        <fullName evidence="4">Hypotheticial protein</fullName>
    </submittedName>
</protein>
<dbReference type="AlphaFoldDB" id="C7TY26"/>
<reference evidence="4" key="2">
    <citation type="submission" date="2009-03" db="EMBL/GenBank/DDBJ databases">
        <authorList>
            <person name="Gang L."/>
        </authorList>
    </citation>
    <scope>NUCLEOTIDE SEQUENCE</scope>
    <source>
        <strain evidence="4">Anhui</strain>
    </source>
</reference>